<dbReference type="OrthoDB" id="39175at2759"/>
<evidence type="ECO:0000313" key="2">
    <source>
        <dbReference type="EMBL" id="PNP55020.1"/>
    </source>
</evidence>
<evidence type="ECO:0000256" key="1">
    <source>
        <dbReference type="SAM" id="MobiDB-lite"/>
    </source>
</evidence>
<feature type="compositionally biased region" description="Polar residues" evidence="1">
    <location>
        <begin position="13"/>
        <end position="27"/>
    </location>
</feature>
<dbReference type="Proteomes" id="UP000236290">
    <property type="component" value="Unassembled WGS sequence"/>
</dbReference>
<evidence type="ECO:0000313" key="3">
    <source>
        <dbReference type="Proteomes" id="UP000236290"/>
    </source>
</evidence>
<organism evidence="2 3">
    <name type="scientific">Trichoderma harzianum</name>
    <name type="common">Hypocrea lixii</name>
    <dbReference type="NCBI Taxonomy" id="5544"/>
    <lineage>
        <taxon>Eukaryota</taxon>
        <taxon>Fungi</taxon>
        <taxon>Dikarya</taxon>
        <taxon>Ascomycota</taxon>
        <taxon>Pezizomycotina</taxon>
        <taxon>Sordariomycetes</taxon>
        <taxon>Hypocreomycetidae</taxon>
        <taxon>Hypocreales</taxon>
        <taxon>Hypocreaceae</taxon>
        <taxon>Trichoderma</taxon>
    </lineage>
</organism>
<proteinExistence type="predicted"/>
<comment type="caution">
    <text evidence="2">The sequence shown here is derived from an EMBL/GenBank/DDBJ whole genome shotgun (WGS) entry which is preliminary data.</text>
</comment>
<dbReference type="EMBL" id="MTYI01000056">
    <property type="protein sequence ID" value="PNP55020.1"/>
    <property type="molecule type" value="Genomic_DNA"/>
</dbReference>
<feature type="region of interest" description="Disordered" evidence="1">
    <location>
        <begin position="1"/>
        <end position="85"/>
    </location>
</feature>
<reference evidence="2 3" key="1">
    <citation type="submission" date="2017-02" db="EMBL/GenBank/DDBJ databases">
        <title>Genomes of Trichoderma spp. with biocontrol activity.</title>
        <authorList>
            <person name="Gardiner D."/>
            <person name="Kazan K."/>
            <person name="Vos C."/>
            <person name="Harvey P."/>
        </authorList>
    </citation>
    <scope>NUCLEOTIDE SEQUENCE [LARGE SCALE GENOMIC DNA]</scope>
    <source>
        <strain evidence="2 3">Tr1</strain>
    </source>
</reference>
<accession>A0A2K0UB67</accession>
<sequence>MAAPGSGPAATVSAENSYQTPAATPTGSPDPDGMEPSSSSGGIGPSAASVPGRDNGSGSGSGNEAPKKRNRRSNPKVKTGCLNCK</sequence>
<protein>
    <submittedName>
        <fullName evidence="2">Uncharacterized protein</fullName>
    </submittedName>
</protein>
<gene>
    <name evidence="2" type="ORF">THARTR1_04709</name>
</gene>
<name>A0A2K0UB67_TRIHA</name>
<dbReference type="AlphaFoldDB" id="A0A2K0UB67"/>
<feature type="compositionally biased region" description="Low complexity" evidence="1">
    <location>
        <begin position="36"/>
        <end position="52"/>
    </location>
</feature>